<keyword evidence="1" id="KW-0732">Signal</keyword>
<proteinExistence type="predicted"/>
<evidence type="ECO:0000256" key="1">
    <source>
        <dbReference type="SAM" id="SignalP"/>
    </source>
</evidence>
<gene>
    <name evidence="3" type="ORF">BSZ32_08215</name>
</gene>
<dbReference type="PROSITE" id="PS50213">
    <property type="entry name" value="FAS1"/>
    <property type="match status" value="2"/>
</dbReference>
<organism evidence="3 4">
    <name type="scientific">Rubritalea profundi</name>
    <dbReference type="NCBI Taxonomy" id="1658618"/>
    <lineage>
        <taxon>Bacteria</taxon>
        <taxon>Pseudomonadati</taxon>
        <taxon>Verrucomicrobiota</taxon>
        <taxon>Verrucomicrobiia</taxon>
        <taxon>Verrucomicrobiales</taxon>
        <taxon>Rubritaleaceae</taxon>
        <taxon>Rubritalea</taxon>
    </lineage>
</organism>
<dbReference type="GO" id="GO:0005615">
    <property type="term" value="C:extracellular space"/>
    <property type="evidence" value="ECO:0007669"/>
    <property type="project" value="TreeGrafter"/>
</dbReference>
<dbReference type="FunFam" id="2.30.180.10:FF:000019">
    <property type="entry name" value="Cell surface lipoprotein"/>
    <property type="match status" value="1"/>
</dbReference>
<dbReference type="Proteomes" id="UP000239907">
    <property type="component" value="Unassembled WGS sequence"/>
</dbReference>
<feature type="domain" description="FAS1" evidence="2">
    <location>
        <begin position="167"/>
        <end position="299"/>
    </location>
</feature>
<keyword evidence="4" id="KW-1185">Reference proteome</keyword>
<feature type="domain" description="FAS1" evidence="2">
    <location>
        <begin position="29"/>
        <end position="161"/>
    </location>
</feature>
<feature type="signal peptide" evidence="1">
    <location>
        <begin position="1"/>
        <end position="21"/>
    </location>
</feature>
<feature type="chain" id="PRO_5015490841" description="FAS1 domain-containing protein" evidence="1">
    <location>
        <begin position="22"/>
        <end position="397"/>
    </location>
</feature>
<dbReference type="SUPFAM" id="SSF82153">
    <property type="entry name" value="FAS1 domain"/>
    <property type="match status" value="2"/>
</dbReference>
<comment type="caution">
    <text evidence="3">The sequence shown here is derived from an EMBL/GenBank/DDBJ whole genome shotgun (WGS) entry which is preliminary data.</text>
</comment>
<dbReference type="SMART" id="SM00554">
    <property type="entry name" value="FAS1"/>
    <property type="match status" value="2"/>
</dbReference>
<dbReference type="AlphaFoldDB" id="A0A2S7U0G4"/>
<evidence type="ECO:0000313" key="3">
    <source>
        <dbReference type="EMBL" id="PQJ28496.1"/>
    </source>
</evidence>
<dbReference type="PANTHER" id="PTHR10900:SF77">
    <property type="entry name" value="FI19380P1"/>
    <property type="match status" value="1"/>
</dbReference>
<accession>A0A2S7U0G4</accession>
<dbReference type="InterPro" id="IPR036378">
    <property type="entry name" value="FAS1_dom_sf"/>
</dbReference>
<dbReference type="InterPro" id="IPR000782">
    <property type="entry name" value="FAS1_domain"/>
</dbReference>
<name>A0A2S7U0G4_9BACT</name>
<dbReference type="InterPro" id="IPR050904">
    <property type="entry name" value="Adhesion/Biosynth-related"/>
</dbReference>
<sequence length="397" mass="41437">MKILATTAILSAIAMVSPITAGECHTKKVNNIVETAVAAGSFKTLAAALEAAGLVDVLSGKGSFTVFAPTDAAFAKLPKTTVEDLLKPENKSKLQALLKFHVVSGNIGLSDALAAKAAKSLQGEPINVRFSNGKVKINDASLISADIKTSNGVIHAIDSVMLPPAPKNDIASVAKKSGQFNTLLAAVGAAGLDKTLSGKNSVTVFAPTDDAFKALSKGTVESLLKPENLDELKAILTLHVVPGRVSAGNALNAKSSKSLNGDTLNFGIENGLFQVNGATIVKTDIQCDNGVIHVIDSVILPKTKINCHSASSDTSPSQMITKAITKGVPVFNHGNHSKCADIYQQCLVSLTKATNVDCSTRAMLHTVLTRSQKINCDTTRAWTLRTGLDNALASMNK</sequence>
<dbReference type="Pfam" id="PF02469">
    <property type="entry name" value="Fasciclin"/>
    <property type="match status" value="2"/>
</dbReference>
<dbReference type="Gene3D" id="2.30.180.10">
    <property type="entry name" value="FAS1 domain"/>
    <property type="match status" value="2"/>
</dbReference>
<protein>
    <recommendedName>
        <fullName evidence="2">FAS1 domain-containing protein</fullName>
    </recommendedName>
</protein>
<evidence type="ECO:0000313" key="4">
    <source>
        <dbReference type="Proteomes" id="UP000239907"/>
    </source>
</evidence>
<dbReference type="RefSeq" id="WP_165788732.1">
    <property type="nucleotide sequence ID" value="NZ_MQWA01000001.1"/>
</dbReference>
<dbReference type="FunFam" id="2.30.180.10:FF:000032">
    <property type="entry name" value="Fasciclin domain-containing protein, putative"/>
    <property type="match status" value="1"/>
</dbReference>
<dbReference type="PANTHER" id="PTHR10900">
    <property type="entry name" value="PERIOSTIN-RELATED"/>
    <property type="match status" value="1"/>
</dbReference>
<reference evidence="3 4" key="1">
    <citation type="submission" date="2016-12" db="EMBL/GenBank/DDBJ databases">
        <title>Study of bacterial adaptation to deep sea.</title>
        <authorList>
            <person name="Song J."/>
            <person name="Yoshizawa S."/>
            <person name="Kogure K."/>
        </authorList>
    </citation>
    <scope>NUCLEOTIDE SEQUENCE [LARGE SCALE GENOMIC DNA]</scope>
    <source>
        <strain evidence="3 4">SAORIC-165</strain>
    </source>
</reference>
<evidence type="ECO:0000259" key="2">
    <source>
        <dbReference type="PROSITE" id="PS50213"/>
    </source>
</evidence>
<dbReference type="EMBL" id="MQWA01000001">
    <property type="protein sequence ID" value="PQJ28496.1"/>
    <property type="molecule type" value="Genomic_DNA"/>
</dbReference>